<accession>A0A2N9X9X0</accession>
<organism evidence="2 3">
    <name type="scientific">Snodgrassella alvi</name>
    <dbReference type="NCBI Taxonomy" id="1196083"/>
    <lineage>
        <taxon>Bacteria</taxon>
        <taxon>Pseudomonadati</taxon>
        <taxon>Pseudomonadota</taxon>
        <taxon>Betaproteobacteria</taxon>
        <taxon>Neisseriales</taxon>
        <taxon>Neisseriaceae</taxon>
        <taxon>Snodgrassella</taxon>
    </lineage>
</organism>
<dbReference type="AlphaFoldDB" id="A0A2N9X9X0"/>
<keyword evidence="1" id="KW-0812">Transmembrane</keyword>
<proteinExistence type="predicted"/>
<dbReference type="RefSeq" id="WP_180295801.1">
    <property type="nucleotide sequence ID" value="NZ_MEIL01000002.1"/>
</dbReference>
<keyword evidence="3" id="KW-1185">Reference proteome</keyword>
<gene>
    <name evidence="2" type="ORF">BHC54_00495</name>
</gene>
<keyword evidence="1" id="KW-1133">Transmembrane helix</keyword>
<comment type="caution">
    <text evidence="2">The sequence shown here is derived from an EMBL/GenBank/DDBJ whole genome shotgun (WGS) entry which is preliminary data.</text>
</comment>
<protein>
    <submittedName>
        <fullName evidence="2">Uncharacterized protein</fullName>
    </submittedName>
</protein>
<reference evidence="2" key="1">
    <citation type="journal article" date="2017" name="MBio">
        <title>Type VI secretion-mediated competition in the bee gut microbiome.</title>
        <authorList>
            <person name="Steele M.I."/>
            <person name="Kwong W.K."/>
            <person name="Powell J.E."/>
            <person name="Whiteley M."/>
            <person name="Moran N.A."/>
        </authorList>
    </citation>
    <scope>NUCLEOTIDE SEQUENCE [LARGE SCALE GENOMIC DNA]</scope>
    <source>
        <strain evidence="2">WkB273</strain>
    </source>
</reference>
<evidence type="ECO:0000313" key="3">
    <source>
        <dbReference type="Proteomes" id="UP000230202"/>
    </source>
</evidence>
<evidence type="ECO:0000256" key="1">
    <source>
        <dbReference type="SAM" id="Phobius"/>
    </source>
</evidence>
<evidence type="ECO:0000313" key="2">
    <source>
        <dbReference type="EMBL" id="PIT42291.1"/>
    </source>
</evidence>
<sequence length="99" mass="10707">MAHPFTNLDSLSEPFAAKLAHPIAILPTSVGKVWFWAGLTLFSQASIAAAVSPIAAKLLFDRHNIADRLICDINGRKVDFGCVFMVISPVCIKVVSIKL</sequence>
<dbReference type="Proteomes" id="UP000230202">
    <property type="component" value="Unassembled WGS sequence"/>
</dbReference>
<name>A0A2N9X9X0_9NEIS</name>
<dbReference type="EMBL" id="MEIL01000002">
    <property type="protein sequence ID" value="PIT42291.1"/>
    <property type="molecule type" value="Genomic_DNA"/>
</dbReference>
<feature type="transmembrane region" description="Helical" evidence="1">
    <location>
        <begin position="33"/>
        <end position="60"/>
    </location>
</feature>
<keyword evidence="1" id="KW-0472">Membrane</keyword>